<dbReference type="EMBL" id="JBEPLW010000017">
    <property type="protein sequence ID" value="MET3576174.1"/>
    <property type="molecule type" value="Genomic_DNA"/>
</dbReference>
<dbReference type="PRINTS" id="PR00862">
    <property type="entry name" value="PROLIGOPTASE"/>
</dbReference>
<organism evidence="4 5">
    <name type="scientific">Bhargavaea ullalensis</name>
    <dbReference type="NCBI Taxonomy" id="1265685"/>
    <lineage>
        <taxon>Bacteria</taxon>
        <taxon>Bacillati</taxon>
        <taxon>Bacillota</taxon>
        <taxon>Bacilli</taxon>
        <taxon>Bacillales</taxon>
        <taxon>Caryophanaceae</taxon>
        <taxon>Bhargavaea</taxon>
    </lineage>
</organism>
<dbReference type="PANTHER" id="PTHR42776:SF27">
    <property type="entry name" value="DIPEPTIDYL PEPTIDASE FAMILY MEMBER 6"/>
    <property type="match status" value="1"/>
</dbReference>
<protein>
    <submittedName>
        <fullName evidence="4">Dipeptidyl aminopeptidase/acylaminoacyl peptidase</fullName>
    </submittedName>
</protein>
<dbReference type="GO" id="GO:0004177">
    <property type="term" value="F:aminopeptidase activity"/>
    <property type="evidence" value="ECO:0007669"/>
    <property type="project" value="UniProtKB-KW"/>
</dbReference>
<dbReference type="InterPro" id="IPR002470">
    <property type="entry name" value="Peptidase_S9A"/>
</dbReference>
<dbReference type="SUPFAM" id="SSF53474">
    <property type="entry name" value="alpha/beta-Hydrolases"/>
    <property type="match status" value="1"/>
</dbReference>
<proteinExistence type="predicted"/>
<reference evidence="4 5" key="1">
    <citation type="submission" date="2024-06" db="EMBL/GenBank/DDBJ databases">
        <title>Genomic Encyclopedia of Type Strains, Phase IV (KMG-IV): sequencing the most valuable type-strain genomes for metagenomic binning, comparative biology and taxonomic classification.</title>
        <authorList>
            <person name="Goeker M."/>
        </authorList>
    </citation>
    <scope>NUCLEOTIDE SEQUENCE [LARGE SCALE GENOMIC DNA]</scope>
    <source>
        <strain evidence="4 5">DSM 26128</strain>
    </source>
</reference>
<gene>
    <name evidence="4" type="ORF">ABID49_002089</name>
</gene>
<comment type="caution">
    <text evidence="4">The sequence shown here is derived from an EMBL/GenBank/DDBJ whole genome shotgun (WGS) entry which is preliminary data.</text>
</comment>
<dbReference type="Pfam" id="PF07676">
    <property type="entry name" value="PD40"/>
    <property type="match status" value="2"/>
</dbReference>
<keyword evidence="5" id="KW-1185">Reference proteome</keyword>
<sequence length="628" mass="69737">MTNDQTLTEENLLLEYLTVNSAYEPKAIPETERFTFISKITGIPQVWTLDPAGGPVPFAEMPDRVLSVFHSPDGQRTVIGMDHHGNEKQQLYILDNNPNRTLEEAGEELLAAENHEKAETDHLPEPKPLVHSPEHFHYPAGWSPDGSRIVFSSNRRHPGHFDVFTVDADTGEEKTIYESDANCEPLGWIDDRTVLVSLKETNIDSALFAVDTESGETTRIGSAGTPARHASPAVIPGARKGYLLTDAGEDTQYVAAFSLDEPHTMEKLLHWKKWDIEEIALSPDGRLLAFTLNEGGISRLGFYSPDTGAHELADGLPGGVIGGLSWLTGTRLVFTQKSPTEPGDIWEYRPTERTAVRHTNLGQSDTAGPLWAEPELHAFYSFDGLEVPYFLYEKSAETGRPAVIWVHGGPEGQSKAEYNPVVQYLVHRGFAVAVPNIRGSLGYGRRYLKLDDADKRLDAVADLAELAGDLAASHGVDSGKIGIIGRSYGGFMVLSALTHYPEKWAAGVDVVGMSNLRTFLENTGEWRRYLRECEYGTLAEHSEFFDRTAPMNLTDKIEAPLLVFHGRNDTRVPVSEAEQLVADLESRGREVELVIFENEGHQTERIENHILMHTKTVEFFGKQLRGNR</sequence>
<keyword evidence="4" id="KW-0645">Protease</keyword>
<dbReference type="Proteomes" id="UP001549099">
    <property type="component" value="Unassembled WGS sequence"/>
</dbReference>
<dbReference type="Gene3D" id="3.40.50.1820">
    <property type="entry name" value="alpha/beta hydrolase"/>
    <property type="match status" value="1"/>
</dbReference>
<dbReference type="SUPFAM" id="SSF82171">
    <property type="entry name" value="DPP6 N-terminal domain-like"/>
    <property type="match status" value="1"/>
</dbReference>
<evidence type="ECO:0000256" key="1">
    <source>
        <dbReference type="ARBA" id="ARBA00022801"/>
    </source>
</evidence>
<dbReference type="InterPro" id="IPR029058">
    <property type="entry name" value="AB_hydrolase_fold"/>
</dbReference>
<dbReference type="RefSeq" id="WP_354197985.1">
    <property type="nucleotide sequence ID" value="NZ_JBEPLW010000017.1"/>
</dbReference>
<accession>A0ABV2GDG2</accession>
<dbReference type="Gene3D" id="2.120.10.30">
    <property type="entry name" value="TolB, C-terminal domain"/>
    <property type="match status" value="1"/>
</dbReference>
<dbReference type="InterPro" id="IPR001375">
    <property type="entry name" value="Peptidase_S9_cat"/>
</dbReference>
<keyword evidence="2" id="KW-0720">Serine protease</keyword>
<evidence type="ECO:0000256" key="2">
    <source>
        <dbReference type="ARBA" id="ARBA00022825"/>
    </source>
</evidence>
<keyword evidence="4" id="KW-0031">Aminopeptidase</keyword>
<evidence type="ECO:0000313" key="4">
    <source>
        <dbReference type="EMBL" id="MET3576174.1"/>
    </source>
</evidence>
<name>A0ABV2GDG2_9BACL</name>
<dbReference type="InterPro" id="IPR011042">
    <property type="entry name" value="6-blade_b-propeller_TolB-like"/>
</dbReference>
<keyword evidence="1" id="KW-0378">Hydrolase</keyword>
<dbReference type="Pfam" id="PF00326">
    <property type="entry name" value="Peptidase_S9"/>
    <property type="match status" value="1"/>
</dbReference>
<dbReference type="InterPro" id="IPR011659">
    <property type="entry name" value="WD40"/>
</dbReference>
<dbReference type="PANTHER" id="PTHR42776">
    <property type="entry name" value="SERINE PEPTIDASE S9 FAMILY MEMBER"/>
    <property type="match status" value="1"/>
</dbReference>
<evidence type="ECO:0000313" key="5">
    <source>
        <dbReference type="Proteomes" id="UP001549099"/>
    </source>
</evidence>
<evidence type="ECO:0000259" key="3">
    <source>
        <dbReference type="Pfam" id="PF00326"/>
    </source>
</evidence>
<feature type="domain" description="Peptidase S9 prolyl oligopeptidase catalytic" evidence="3">
    <location>
        <begin position="421"/>
        <end position="625"/>
    </location>
</feature>